<dbReference type="Pfam" id="PF00364">
    <property type="entry name" value="Biotin_lipoyl"/>
    <property type="match status" value="1"/>
</dbReference>
<dbReference type="PRINTS" id="PR01071">
    <property type="entry name" value="ACOABIOTINCC"/>
</dbReference>
<keyword evidence="1" id="KW-0444">Lipid biosynthesis</keyword>
<keyword evidence="1" id="KW-0092">Biotin</keyword>
<sequence>MKATSEGVFYRRPAPDADPYVAEGGHVDAGQTVGVIETMKTYSQVRTESSGTAARFLLDDGEEVRTGQNLLEVDDE</sequence>
<reference evidence="3 4" key="1">
    <citation type="journal article" date="2019" name="Int. J. Syst. Evol. Microbiol.">
        <title>The Global Catalogue of Microorganisms (GCM) 10K type strain sequencing project: providing services to taxonomists for standard genome sequencing and annotation.</title>
        <authorList>
            <consortium name="The Broad Institute Genomics Platform"/>
            <consortium name="The Broad Institute Genome Sequencing Center for Infectious Disease"/>
            <person name="Wu L."/>
            <person name="Ma J."/>
        </authorList>
    </citation>
    <scope>NUCLEOTIDE SEQUENCE [LARGE SCALE GENOMIC DNA]</scope>
    <source>
        <strain evidence="3 4">JCM 10303</strain>
    </source>
</reference>
<evidence type="ECO:0000259" key="2">
    <source>
        <dbReference type="PROSITE" id="PS50968"/>
    </source>
</evidence>
<dbReference type="InterPro" id="IPR011053">
    <property type="entry name" value="Single_hybrid_motif"/>
</dbReference>
<feature type="domain" description="Lipoyl-binding" evidence="2">
    <location>
        <begin position="1"/>
        <end position="74"/>
    </location>
</feature>
<dbReference type="InterPro" id="IPR000089">
    <property type="entry name" value="Biotin_lipoyl"/>
</dbReference>
<dbReference type="EMBL" id="BAAAGS010000014">
    <property type="protein sequence ID" value="GAA0525452.1"/>
    <property type="molecule type" value="Genomic_DNA"/>
</dbReference>
<evidence type="ECO:0000313" key="4">
    <source>
        <dbReference type="Proteomes" id="UP001500729"/>
    </source>
</evidence>
<evidence type="ECO:0000313" key="3">
    <source>
        <dbReference type="EMBL" id="GAA0525452.1"/>
    </source>
</evidence>
<name>A0ABN1CSZ5_SACER</name>
<dbReference type="Proteomes" id="UP001500729">
    <property type="component" value="Unassembled WGS sequence"/>
</dbReference>
<comment type="function">
    <text evidence="1">This protein is a component of the acetyl coenzyme A carboxylase complex; first, biotin carboxylase catalyzes the carboxylation of the carrier protein and then the transcarboxylase transfers the carboxyl group to form malonyl-CoA.</text>
</comment>
<dbReference type="InterPro" id="IPR001249">
    <property type="entry name" value="AcCoA_biotinCC"/>
</dbReference>
<keyword evidence="1" id="KW-0443">Lipid metabolism</keyword>
<keyword evidence="1" id="KW-0276">Fatty acid metabolism</keyword>
<keyword evidence="1" id="KW-0275">Fatty acid biosynthesis</keyword>
<protein>
    <recommendedName>
        <fullName evidence="1">Biotin carboxyl carrier protein of acetyl-CoA carboxylase</fullName>
    </recommendedName>
</protein>
<comment type="caution">
    <text evidence="3">The sequence shown here is derived from an EMBL/GenBank/DDBJ whole genome shotgun (WGS) entry which is preliminary data.</text>
</comment>
<evidence type="ECO:0000256" key="1">
    <source>
        <dbReference type="RuleBase" id="RU364072"/>
    </source>
</evidence>
<dbReference type="NCBIfam" id="NF005457">
    <property type="entry name" value="PRK07051.1"/>
    <property type="match status" value="1"/>
</dbReference>
<keyword evidence="4" id="KW-1185">Reference proteome</keyword>
<organism evidence="3 4">
    <name type="scientific">Saccharopolyspora erythraea</name>
    <name type="common">Streptomyces erythraeus</name>
    <dbReference type="NCBI Taxonomy" id="1836"/>
    <lineage>
        <taxon>Bacteria</taxon>
        <taxon>Bacillati</taxon>
        <taxon>Actinomycetota</taxon>
        <taxon>Actinomycetes</taxon>
        <taxon>Pseudonocardiales</taxon>
        <taxon>Pseudonocardiaceae</taxon>
        <taxon>Saccharopolyspora</taxon>
    </lineage>
</organism>
<accession>A0ABN1CSZ5</accession>
<gene>
    <name evidence="3" type="ORF">GCM10009533_26050</name>
</gene>
<dbReference type="CDD" id="cd06850">
    <property type="entry name" value="biotinyl_domain"/>
    <property type="match status" value="1"/>
</dbReference>
<comment type="pathway">
    <text evidence="1">Lipid metabolism; fatty acid biosynthesis.</text>
</comment>
<dbReference type="Gene3D" id="2.40.50.100">
    <property type="match status" value="1"/>
</dbReference>
<proteinExistence type="predicted"/>
<dbReference type="PROSITE" id="PS50968">
    <property type="entry name" value="BIOTINYL_LIPOYL"/>
    <property type="match status" value="1"/>
</dbReference>
<dbReference type="SUPFAM" id="SSF51230">
    <property type="entry name" value="Single hybrid motif"/>
    <property type="match status" value="1"/>
</dbReference>